<evidence type="ECO:0000256" key="6">
    <source>
        <dbReference type="ARBA" id="ARBA00023242"/>
    </source>
</evidence>
<sequence>MSDSSSDENDERLREAAVTVNDIFAKKQGQKKSQESVLESTGSSGDAGTTITDLSVECRQFLAKSLSNTLDKKIKLVDKPLEIPDKENSTGKWRIKLFTDSTVHLVEIEEPQVQRPRKKHKKSKEKITDDMLAAIAVTPEWVLQQSGIQGAKE</sequence>
<evidence type="ECO:0000256" key="3">
    <source>
        <dbReference type="ARBA" id="ARBA00013465"/>
    </source>
</evidence>
<dbReference type="GO" id="GO:0005635">
    <property type="term" value="C:nuclear envelope"/>
    <property type="evidence" value="ECO:0007669"/>
    <property type="project" value="UniProtKB-SubCell"/>
</dbReference>
<organism evidence="8 9">
    <name type="scientific">Rhipicephalus microplus</name>
    <name type="common">Cattle tick</name>
    <name type="synonym">Boophilus microplus</name>
    <dbReference type="NCBI Taxonomy" id="6941"/>
    <lineage>
        <taxon>Eukaryota</taxon>
        <taxon>Metazoa</taxon>
        <taxon>Ecdysozoa</taxon>
        <taxon>Arthropoda</taxon>
        <taxon>Chelicerata</taxon>
        <taxon>Arachnida</taxon>
        <taxon>Acari</taxon>
        <taxon>Parasitiformes</taxon>
        <taxon>Ixodida</taxon>
        <taxon>Ixodoidea</taxon>
        <taxon>Ixodidae</taxon>
        <taxon>Rhipicephalinae</taxon>
        <taxon>Rhipicephalus</taxon>
        <taxon>Boophilus</taxon>
    </lineage>
</organism>
<evidence type="ECO:0000256" key="2">
    <source>
        <dbReference type="ARBA" id="ARBA00008632"/>
    </source>
</evidence>
<accession>A0A9J6F617</accession>
<dbReference type="PANTHER" id="PTHR14482:SF0">
    <property type="entry name" value="PROTEIN CUSTOS"/>
    <property type="match status" value="1"/>
</dbReference>
<dbReference type="Proteomes" id="UP000821866">
    <property type="component" value="Chromosome 1"/>
</dbReference>
<comment type="similarity">
    <text evidence="2">Belongs to the CUSTOS family.</text>
</comment>
<evidence type="ECO:0000313" key="9">
    <source>
        <dbReference type="Proteomes" id="UP000821866"/>
    </source>
</evidence>
<keyword evidence="6" id="KW-0539">Nucleus</keyword>
<keyword evidence="4" id="KW-0217">Developmental protein</keyword>
<feature type="region of interest" description="Disordered" evidence="7">
    <location>
        <begin position="24"/>
        <end position="49"/>
    </location>
</feature>
<evidence type="ECO:0000256" key="5">
    <source>
        <dbReference type="ARBA" id="ARBA00022687"/>
    </source>
</evidence>
<dbReference type="GO" id="GO:0016055">
    <property type="term" value="P:Wnt signaling pathway"/>
    <property type="evidence" value="ECO:0007669"/>
    <property type="project" value="UniProtKB-KW"/>
</dbReference>
<comment type="subcellular location">
    <subcellularLocation>
        <location evidence="1">Nucleus envelope</location>
    </subcellularLocation>
</comment>
<dbReference type="InterPro" id="IPR026694">
    <property type="entry name" value="CUSTOS"/>
</dbReference>
<proteinExistence type="inferred from homology"/>
<dbReference type="AlphaFoldDB" id="A0A9J6F617"/>
<evidence type="ECO:0000256" key="4">
    <source>
        <dbReference type="ARBA" id="ARBA00022473"/>
    </source>
</evidence>
<keyword evidence="9" id="KW-1185">Reference proteome</keyword>
<dbReference type="VEuPathDB" id="VectorBase:LOC119176023"/>
<reference evidence="8" key="1">
    <citation type="journal article" date="2020" name="Cell">
        <title>Large-Scale Comparative Analyses of Tick Genomes Elucidate Their Genetic Diversity and Vector Capacities.</title>
        <authorList>
            <consortium name="Tick Genome and Microbiome Consortium (TIGMIC)"/>
            <person name="Jia N."/>
            <person name="Wang J."/>
            <person name="Shi W."/>
            <person name="Du L."/>
            <person name="Sun Y."/>
            <person name="Zhan W."/>
            <person name="Jiang J.F."/>
            <person name="Wang Q."/>
            <person name="Zhang B."/>
            <person name="Ji P."/>
            <person name="Bell-Sakyi L."/>
            <person name="Cui X.M."/>
            <person name="Yuan T.T."/>
            <person name="Jiang B.G."/>
            <person name="Yang W.F."/>
            <person name="Lam T.T."/>
            <person name="Chang Q.C."/>
            <person name="Ding S.J."/>
            <person name="Wang X.J."/>
            <person name="Zhu J.G."/>
            <person name="Ruan X.D."/>
            <person name="Zhao L."/>
            <person name="Wei J.T."/>
            <person name="Ye R.Z."/>
            <person name="Que T.C."/>
            <person name="Du C.H."/>
            <person name="Zhou Y.H."/>
            <person name="Cheng J.X."/>
            <person name="Dai P.F."/>
            <person name="Guo W.B."/>
            <person name="Han X.H."/>
            <person name="Huang E.J."/>
            <person name="Li L.F."/>
            <person name="Wei W."/>
            <person name="Gao Y.C."/>
            <person name="Liu J.Z."/>
            <person name="Shao H.Z."/>
            <person name="Wang X."/>
            <person name="Wang C.C."/>
            <person name="Yang T.C."/>
            <person name="Huo Q.B."/>
            <person name="Li W."/>
            <person name="Chen H.Y."/>
            <person name="Chen S.E."/>
            <person name="Zhou L.G."/>
            <person name="Ni X.B."/>
            <person name="Tian J.H."/>
            <person name="Sheng Y."/>
            <person name="Liu T."/>
            <person name="Pan Y.S."/>
            <person name="Xia L.Y."/>
            <person name="Li J."/>
            <person name="Zhao F."/>
            <person name="Cao W.C."/>
        </authorList>
    </citation>
    <scope>NUCLEOTIDE SEQUENCE</scope>
    <source>
        <strain evidence="8">Rmic-2018</strain>
    </source>
</reference>
<dbReference type="PANTHER" id="PTHR14482">
    <property type="entry name" value="CHROMOSOME 12 ORF 43 HOMOLOG"/>
    <property type="match status" value="1"/>
</dbReference>
<evidence type="ECO:0000313" key="8">
    <source>
        <dbReference type="EMBL" id="KAH8041988.1"/>
    </source>
</evidence>
<dbReference type="EMBL" id="JABSTU010000001">
    <property type="protein sequence ID" value="KAH8041988.1"/>
    <property type="molecule type" value="Genomic_DNA"/>
</dbReference>
<evidence type="ECO:0000256" key="7">
    <source>
        <dbReference type="SAM" id="MobiDB-lite"/>
    </source>
</evidence>
<protein>
    <recommendedName>
        <fullName evidence="3">Protein CUSTOS</fullName>
    </recommendedName>
</protein>
<reference evidence="8" key="2">
    <citation type="submission" date="2021-09" db="EMBL/GenBank/DDBJ databases">
        <authorList>
            <person name="Jia N."/>
            <person name="Wang J."/>
            <person name="Shi W."/>
            <person name="Du L."/>
            <person name="Sun Y."/>
            <person name="Zhan W."/>
            <person name="Jiang J."/>
            <person name="Wang Q."/>
            <person name="Zhang B."/>
            <person name="Ji P."/>
            <person name="Sakyi L.B."/>
            <person name="Cui X."/>
            <person name="Yuan T."/>
            <person name="Jiang B."/>
            <person name="Yang W."/>
            <person name="Lam T.T.-Y."/>
            <person name="Chang Q."/>
            <person name="Ding S."/>
            <person name="Wang X."/>
            <person name="Zhu J."/>
            <person name="Ruan X."/>
            <person name="Zhao L."/>
            <person name="Wei J."/>
            <person name="Que T."/>
            <person name="Du C."/>
            <person name="Cheng J."/>
            <person name="Dai P."/>
            <person name="Han X."/>
            <person name="Huang E."/>
            <person name="Gao Y."/>
            <person name="Liu J."/>
            <person name="Shao H."/>
            <person name="Ye R."/>
            <person name="Li L."/>
            <person name="Wei W."/>
            <person name="Wang X."/>
            <person name="Wang C."/>
            <person name="Huo Q."/>
            <person name="Li W."/>
            <person name="Guo W."/>
            <person name="Chen H."/>
            <person name="Chen S."/>
            <person name="Zhou L."/>
            <person name="Zhou L."/>
            <person name="Ni X."/>
            <person name="Tian J."/>
            <person name="Zhou Y."/>
            <person name="Sheng Y."/>
            <person name="Liu T."/>
            <person name="Pan Y."/>
            <person name="Xia L."/>
            <person name="Li J."/>
            <person name="Zhao F."/>
            <person name="Cao W."/>
        </authorList>
    </citation>
    <scope>NUCLEOTIDE SEQUENCE</scope>
    <source>
        <strain evidence="8">Rmic-2018</strain>
        <tissue evidence="8">Larvae</tissue>
    </source>
</reference>
<feature type="compositionally biased region" description="Polar residues" evidence="7">
    <location>
        <begin position="35"/>
        <end position="49"/>
    </location>
</feature>
<keyword evidence="5" id="KW-0879">Wnt signaling pathway</keyword>
<gene>
    <name evidence="8" type="ORF">HPB51_019729</name>
</gene>
<name>A0A9J6F617_RHIMP</name>
<comment type="caution">
    <text evidence="8">The sequence shown here is derived from an EMBL/GenBank/DDBJ whole genome shotgun (WGS) entry which is preliminary data.</text>
</comment>
<evidence type="ECO:0000256" key="1">
    <source>
        <dbReference type="ARBA" id="ARBA00004259"/>
    </source>
</evidence>